<dbReference type="OrthoDB" id="25028at2759"/>
<feature type="binding site" evidence="6">
    <location>
        <position position="137"/>
    </location>
    <ligand>
        <name>Ca(2+)</name>
        <dbReference type="ChEBI" id="CHEBI:29108"/>
    </ligand>
</feature>
<evidence type="ECO:0000256" key="1">
    <source>
        <dbReference type="ARBA" id="ARBA00001913"/>
    </source>
</evidence>
<dbReference type="GO" id="GO:0005509">
    <property type="term" value="F:calcium ion binding"/>
    <property type="evidence" value="ECO:0007669"/>
    <property type="project" value="InterPro"/>
</dbReference>
<dbReference type="SUPFAM" id="SSF101887">
    <property type="entry name" value="Apyrase"/>
    <property type="match status" value="1"/>
</dbReference>
<evidence type="ECO:0000313" key="8">
    <source>
        <dbReference type="Proteomes" id="UP000053660"/>
    </source>
</evidence>
<name>A0A0B1S692_OESDE</name>
<dbReference type="PANTHER" id="PTHR13023:SF3">
    <property type="entry name" value="SOLUBLE CALCIUM-ACTIVATED NUCLEOTIDASE 1"/>
    <property type="match status" value="1"/>
</dbReference>
<dbReference type="InterPro" id="IPR009283">
    <property type="entry name" value="Apyrase"/>
</dbReference>
<feature type="binding site" evidence="6">
    <location>
        <position position="4"/>
    </location>
    <ligand>
        <name>Ca(2+)</name>
        <dbReference type="ChEBI" id="CHEBI:29108"/>
    </ligand>
</feature>
<dbReference type="Proteomes" id="UP000053660">
    <property type="component" value="Unassembled WGS sequence"/>
</dbReference>
<dbReference type="GO" id="GO:0004382">
    <property type="term" value="F:GDP phosphatase activity"/>
    <property type="evidence" value="ECO:0007669"/>
    <property type="project" value="TreeGrafter"/>
</dbReference>
<reference evidence="7 8" key="1">
    <citation type="submission" date="2014-03" db="EMBL/GenBank/DDBJ databases">
        <title>Draft genome of the hookworm Oesophagostomum dentatum.</title>
        <authorList>
            <person name="Mitreva M."/>
        </authorList>
    </citation>
    <scope>NUCLEOTIDE SEQUENCE [LARGE SCALE GENOMIC DNA]</scope>
    <source>
        <strain evidence="7 8">OD-Hann</strain>
    </source>
</reference>
<feature type="binding site" evidence="6">
    <location>
        <position position="73"/>
    </location>
    <ligand>
        <name>Ca(2+)</name>
        <dbReference type="ChEBI" id="CHEBI:29108"/>
    </ligand>
</feature>
<comment type="similarity">
    <text evidence="5">Belongs to the apyrase family.</text>
</comment>
<keyword evidence="4 6" id="KW-0106">Calcium</keyword>
<keyword evidence="8" id="KW-1185">Reference proteome</keyword>
<dbReference type="InterPro" id="IPR036258">
    <property type="entry name" value="Apyrase_sf"/>
</dbReference>
<protein>
    <submittedName>
        <fullName evidence="7">Apyrase</fullName>
    </submittedName>
</protein>
<dbReference type="PANTHER" id="PTHR13023">
    <property type="entry name" value="APYRASE"/>
    <property type="match status" value="1"/>
</dbReference>
<evidence type="ECO:0000256" key="4">
    <source>
        <dbReference type="ARBA" id="ARBA00022837"/>
    </source>
</evidence>
<organism evidence="7 8">
    <name type="scientific">Oesophagostomum dentatum</name>
    <name type="common">Nodular worm</name>
    <dbReference type="NCBI Taxonomy" id="61180"/>
    <lineage>
        <taxon>Eukaryota</taxon>
        <taxon>Metazoa</taxon>
        <taxon>Ecdysozoa</taxon>
        <taxon>Nematoda</taxon>
        <taxon>Chromadorea</taxon>
        <taxon>Rhabditida</taxon>
        <taxon>Rhabditina</taxon>
        <taxon>Rhabditomorpha</taxon>
        <taxon>Strongyloidea</taxon>
        <taxon>Strongylidae</taxon>
        <taxon>Oesophagostomum</taxon>
    </lineage>
</organism>
<evidence type="ECO:0000256" key="6">
    <source>
        <dbReference type="PIRSR" id="PIRSR609283-1"/>
    </source>
</evidence>
<feature type="binding site" evidence="6">
    <location>
        <position position="189"/>
    </location>
    <ligand>
        <name>Ca(2+)</name>
        <dbReference type="ChEBI" id="CHEBI:29108"/>
    </ligand>
</feature>
<gene>
    <name evidence="7" type="ORF">OESDEN_21667</name>
</gene>
<dbReference type="AlphaFoldDB" id="A0A0B1S692"/>
<evidence type="ECO:0000256" key="5">
    <source>
        <dbReference type="ARBA" id="ARBA00025738"/>
    </source>
</evidence>
<dbReference type="Pfam" id="PF06079">
    <property type="entry name" value="Apyrase"/>
    <property type="match status" value="1"/>
</dbReference>
<sequence length="194" mass="22045">MKVEWLTIKDGLLYAGGHGAEYRNKEGKVISEDPMWIKTISQSGEVTSIYWKKEYDTLRNATGYPAPGYLTHEAVQWSDILHKWLFLPRKASKTLYEEEEDEKKGTRLLILASADFKEIQVVEIGRESDLDRSKGYSAFDLIPDTGDSVLVALKSVEVGKHTESFVTVFNINGTVLLPDQKLEGNYKFEAIYFV</sequence>
<evidence type="ECO:0000313" key="7">
    <source>
        <dbReference type="EMBL" id="KHJ78710.1"/>
    </source>
</evidence>
<dbReference type="EMBL" id="KN609504">
    <property type="protein sequence ID" value="KHJ78710.1"/>
    <property type="molecule type" value="Genomic_DNA"/>
</dbReference>
<dbReference type="GO" id="GO:0045134">
    <property type="term" value="F:UDP phosphatase activity"/>
    <property type="evidence" value="ECO:0007669"/>
    <property type="project" value="TreeGrafter"/>
</dbReference>
<keyword evidence="2 6" id="KW-0479">Metal-binding</keyword>
<accession>A0A0B1S692</accession>
<dbReference type="GO" id="GO:0030166">
    <property type="term" value="P:proteoglycan biosynthetic process"/>
    <property type="evidence" value="ECO:0007669"/>
    <property type="project" value="TreeGrafter"/>
</dbReference>
<comment type="cofactor">
    <cofactor evidence="1 6">
        <name>Ca(2+)</name>
        <dbReference type="ChEBI" id="CHEBI:29108"/>
    </cofactor>
</comment>
<dbReference type="Gene3D" id="2.120.10.100">
    <property type="entry name" value="Apyrase"/>
    <property type="match status" value="1"/>
</dbReference>
<keyword evidence="3" id="KW-0378">Hydrolase</keyword>
<proteinExistence type="inferred from homology"/>
<evidence type="ECO:0000256" key="2">
    <source>
        <dbReference type="ARBA" id="ARBA00022723"/>
    </source>
</evidence>
<evidence type="ECO:0000256" key="3">
    <source>
        <dbReference type="ARBA" id="ARBA00022801"/>
    </source>
</evidence>